<dbReference type="SUPFAM" id="SSF81891">
    <property type="entry name" value="Poly A polymerase C-terminal region-like"/>
    <property type="match status" value="1"/>
</dbReference>
<gene>
    <name evidence="13" type="ORF">R7226_20500</name>
</gene>
<proteinExistence type="inferred from homology"/>
<dbReference type="Gene3D" id="3.30.460.10">
    <property type="entry name" value="Beta Polymerase, domain 2"/>
    <property type="match status" value="1"/>
</dbReference>
<comment type="cofactor">
    <cofactor evidence="1">
        <name>Mg(2+)</name>
        <dbReference type="ChEBI" id="CHEBI:18420"/>
    </cofactor>
</comment>
<comment type="caution">
    <text evidence="13">The sequence shown here is derived from an EMBL/GenBank/DDBJ whole genome shotgun (WGS) entry which is preliminary data.</text>
</comment>
<keyword evidence="8" id="KW-0547">Nucleotide-binding</keyword>
<keyword evidence="6" id="KW-0548">Nucleotidyltransferase</keyword>
<dbReference type="InterPro" id="IPR043519">
    <property type="entry name" value="NT_sf"/>
</dbReference>
<dbReference type="Gene3D" id="1.10.3090.10">
    <property type="entry name" value="cca-adding enzyme, domain 2"/>
    <property type="match status" value="1"/>
</dbReference>
<evidence type="ECO:0000256" key="4">
    <source>
        <dbReference type="ARBA" id="ARBA00022679"/>
    </source>
</evidence>
<evidence type="ECO:0000256" key="2">
    <source>
        <dbReference type="ARBA" id="ARBA00007265"/>
    </source>
</evidence>
<evidence type="ECO:0000256" key="8">
    <source>
        <dbReference type="ARBA" id="ARBA00022741"/>
    </source>
</evidence>
<keyword evidence="14" id="KW-1185">Reference proteome</keyword>
<dbReference type="InterPro" id="IPR052390">
    <property type="entry name" value="tRNA_nt/polyA_polymerase"/>
</dbReference>
<comment type="similarity">
    <text evidence="2 11">Belongs to the tRNA nucleotidyltransferase/poly(A) polymerase family.</text>
</comment>
<organism evidence="13 14">
    <name type="scientific">Conexibacter stalactiti</name>
    <dbReference type="NCBI Taxonomy" id="1940611"/>
    <lineage>
        <taxon>Bacteria</taxon>
        <taxon>Bacillati</taxon>
        <taxon>Actinomycetota</taxon>
        <taxon>Thermoleophilia</taxon>
        <taxon>Solirubrobacterales</taxon>
        <taxon>Conexibacteraceae</taxon>
        <taxon>Conexibacter</taxon>
    </lineage>
</organism>
<feature type="domain" description="Poly A polymerase head" evidence="12">
    <location>
        <begin position="32"/>
        <end position="139"/>
    </location>
</feature>
<dbReference type="InterPro" id="IPR002646">
    <property type="entry name" value="PolA_pol_head_dom"/>
</dbReference>
<evidence type="ECO:0000256" key="5">
    <source>
        <dbReference type="ARBA" id="ARBA00022694"/>
    </source>
</evidence>
<dbReference type="PANTHER" id="PTHR47788">
    <property type="entry name" value="POLYA POLYMERASE"/>
    <property type="match status" value="1"/>
</dbReference>
<evidence type="ECO:0000256" key="3">
    <source>
        <dbReference type="ARBA" id="ARBA00022555"/>
    </source>
</evidence>
<dbReference type="PANTHER" id="PTHR47788:SF1">
    <property type="entry name" value="A-ADDING TRNA NUCLEOTIDYLTRANSFERASE"/>
    <property type="match status" value="1"/>
</dbReference>
<dbReference type="Proteomes" id="UP001284601">
    <property type="component" value="Unassembled WGS sequence"/>
</dbReference>
<name>A0ABU4HTV6_9ACTN</name>
<dbReference type="Pfam" id="PF01743">
    <property type="entry name" value="PolyA_pol"/>
    <property type="match status" value="1"/>
</dbReference>
<evidence type="ECO:0000256" key="6">
    <source>
        <dbReference type="ARBA" id="ARBA00022695"/>
    </source>
</evidence>
<evidence type="ECO:0000256" key="11">
    <source>
        <dbReference type="RuleBase" id="RU003953"/>
    </source>
</evidence>
<evidence type="ECO:0000313" key="14">
    <source>
        <dbReference type="Proteomes" id="UP001284601"/>
    </source>
</evidence>
<dbReference type="CDD" id="cd05398">
    <property type="entry name" value="NT_ClassII-CCAase"/>
    <property type="match status" value="1"/>
</dbReference>
<evidence type="ECO:0000259" key="12">
    <source>
        <dbReference type="Pfam" id="PF01743"/>
    </source>
</evidence>
<evidence type="ECO:0000256" key="10">
    <source>
        <dbReference type="ARBA" id="ARBA00022884"/>
    </source>
</evidence>
<evidence type="ECO:0000313" key="13">
    <source>
        <dbReference type="EMBL" id="MDW5596738.1"/>
    </source>
</evidence>
<sequence>MTITPDEVPARLRALPAAAPLLAALDGAEDVRVVGGAVRDLLLGGAPLDLDLVTDGDAEAVAGRIVAALGADAEVAGHERFGTVVVRGGGHAYDVVRARAERYAHPGALPEVRPGSFAEDLARRDFTVNAIATTLDGRLESVPFALDDLVAGRMRILHDASFEDDPTRLLRLVRYATRLRFATEPRTGELSRAAIDGGALATISGARVGAELRRTLREPTAGDALAEIATWGGGDALVPGLSFDAALAARARALLAPDGRVDLLLLAVAALRVGRPLAGWLAALDFPARDRDVVLAAAGIASHLGERLAALGGPRGGAGAGTGGAGGRASAIVEALRGASPELAA</sequence>
<dbReference type="SUPFAM" id="SSF81301">
    <property type="entry name" value="Nucleotidyltransferase"/>
    <property type="match status" value="1"/>
</dbReference>
<accession>A0ABU4HTV6</accession>
<evidence type="ECO:0000256" key="1">
    <source>
        <dbReference type="ARBA" id="ARBA00001946"/>
    </source>
</evidence>
<keyword evidence="7" id="KW-0479">Metal-binding</keyword>
<keyword evidence="5" id="KW-0819">tRNA processing</keyword>
<protein>
    <recommendedName>
        <fullName evidence="12">Poly A polymerase head domain-containing protein</fullName>
    </recommendedName>
</protein>
<keyword evidence="3" id="KW-0820">tRNA-binding</keyword>
<keyword evidence="10 11" id="KW-0694">RNA-binding</keyword>
<reference evidence="14" key="1">
    <citation type="submission" date="2023-07" db="EMBL/GenBank/DDBJ databases">
        <title>Conexibacter stalactiti sp. nov., isolated from stalactites in a lava cave and emended description of the genus Conexibacter.</title>
        <authorList>
            <person name="Lee S.D."/>
        </authorList>
    </citation>
    <scope>NUCLEOTIDE SEQUENCE [LARGE SCALE GENOMIC DNA]</scope>
    <source>
        <strain evidence="14">KCTC 39840</strain>
    </source>
</reference>
<keyword evidence="9" id="KW-0460">Magnesium</keyword>
<dbReference type="EMBL" id="JAWSTH010000063">
    <property type="protein sequence ID" value="MDW5596738.1"/>
    <property type="molecule type" value="Genomic_DNA"/>
</dbReference>
<evidence type="ECO:0000256" key="9">
    <source>
        <dbReference type="ARBA" id="ARBA00022842"/>
    </source>
</evidence>
<evidence type="ECO:0000256" key="7">
    <source>
        <dbReference type="ARBA" id="ARBA00022723"/>
    </source>
</evidence>
<feature type="non-terminal residue" evidence="13">
    <location>
        <position position="345"/>
    </location>
</feature>
<keyword evidence="4 11" id="KW-0808">Transferase</keyword>